<feature type="transmembrane region" description="Helical" evidence="7">
    <location>
        <begin position="29"/>
        <end position="47"/>
    </location>
</feature>
<evidence type="ECO:0000256" key="3">
    <source>
        <dbReference type="ARBA" id="ARBA00022475"/>
    </source>
</evidence>
<dbReference type="PANTHER" id="PTHR10590">
    <property type="entry name" value="SODIUM/NUCLEOSIDE COTRANSPORTER"/>
    <property type="match status" value="1"/>
</dbReference>
<comment type="similarity">
    <text evidence="2 7">Belongs to the concentrative nucleoside transporter (CNT) (TC 2.A.41) family.</text>
</comment>
<dbReference type="Pfam" id="PF07662">
    <property type="entry name" value="Nucleos_tra2_C"/>
    <property type="match status" value="1"/>
</dbReference>
<dbReference type="Pfam" id="PF07670">
    <property type="entry name" value="Gate"/>
    <property type="match status" value="1"/>
</dbReference>
<dbReference type="InterPro" id="IPR002668">
    <property type="entry name" value="CNT_N_dom"/>
</dbReference>
<evidence type="ECO:0000256" key="1">
    <source>
        <dbReference type="ARBA" id="ARBA00004651"/>
    </source>
</evidence>
<name>A0AAE4JX29_9CYAN</name>
<keyword evidence="5 7" id="KW-1133">Transmembrane helix</keyword>
<feature type="transmembrane region" description="Helical" evidence="7">
    <location>
        <begin position="396"/>
        <end position="416"/>
    </location>
</feature>
<keyword evidence="12" id="KW-1185">Reference proteome</keyword>
<keyword evidence="7" id="KW-0813">Transport</keyword>
<evidence type="ECO:0000256" key="5">
    <source>
        <dbReference type="ARBA" id="ARBA00022989"/>
    </source>
</evidence>
<sequence>MERWISLLGLGVFVGFAYLISTNRQEVRWRTLAWGLALQLLLGLVILRLPLGLKLFQGLGSAVGWFLSFSDAGAEFVFGETYTDHLIAFKVMPTIIFFSSFIAILYYYGVLQWVIARLATLMIRTMKTSGGESLVCAANIFVGQTEAPLLVKPFLKDMTSSELHAVMTSGFATIAGGVMAAYIAFGIPPEHLIAASVMSAPAALAISKLMYPETEIAVTAGDHIKTKIEQPYTNAIDAATVGALDGMKLVLNVVAMLIAFLALVAAVNGILGVLGPMVNLPQLSLEWIFSLVFAPVAWLMGVSWADVGQVAILLGKKTVLTEFIAYLDLRTLMENTAKVTANQAPPNALPTLTERSQIIATYALCGFSNIASVGIQIGGIGALAPERQHDLARLGVRALVAGSLACFMTACIAGLLI</sequence>
<dbReference type="GO" id="GO:0005415">
    <property type="term" value="F:nucleoside:sodium symporter activity"/>
    <property type="evidence" value="ECO:0007669"/>
    <property type="project" value="TreeGrafter"/>
</dbReference>
<reference evidence="12" key="1">
    <citation type="submission" date="2023-07" db="EMBL/GenBank/DDBJ databases">
        <authorList>
            <person name="Luz R."/>
            <person name="Cordeiro R."/>
            <person name="Fonseca A."/>
            <person name="Goncalves V."/>
        </authorList>
    </citation>
    <scope>NUCLEOTIDE SEQUENCE [LARGE SCALE GENOMIC DNA]</scope>
    <source>
        <strain evidence="12">BACA0444</strain>
    </source>
</reference>
<feature type="domain" description="Concentrative nucleoside transporter N-terminal" evidence="8">
    <location>
        <begin position="8"/>
        <end position="80"/>
    </location>
</feature>
<organism evidence="11 12">
    <name type="scientific">Pseudocalidococcus azoricus BACA0444</name>
    <dbReference type="NCBI Taxonomy" id="2918990"/>
    <lineage>
        <taxon>Bacteria</taxon>
        <taxon>Bacillati</taxon>
        <taxon>Cyanobacteriota</taxon>
        <taxon>Cyanophyceae</taxon>
        <taxon>Acaryochloridales</taxon>
        <taxon>Thermosynechococcaceae</taxon>
        <taxon>Pseudocalidococcus</taxon>
        <taxon>Pseudocalidococcus azoricus</taxon>
    </lineage>
</organism>
<feature type="transmembrane region" description="Helical" evidence="7">
    <location>
        <begin position="163"/>
        <end position="185"/>
    </location>
</feature>
<feature type="domain" description="Nucleoside transporter/FeoB GTPase Gate" evidence="10">
    <location>
        <begin position="88"/>
        <end position="186"/>
    </location>
</feature>
<evidence type="ECO:0000256" key="4">
    <source>
        <dbReference type="ARBA" id="ARBA00022692"/>
    </source>
</evidence>
<keyword evidence="4 7" id="KW-0812">Transmembrane</keyword>
<keyword evidence="6 7" id="KW-0472">Membrane</keyword>
<keyword evidence="3" id="KW-1003">Cell membrane</keyword>
<dbReference type="InterPro" id="IPR008276">
    <property type="entry name" value="C_nuclsd_transpt"/>
</dbReference>
<dbReference type="EMBL" id="JAVMIP010000006">
    <property type="protein sequence ID" value="MDS3860743.1"/>
    <property type="molecule type" value="Genomic_DNA"/>
</dbReference>
<evidence type="ECO:0000259" key="9">
    <source>
        <dbReference type="Pfam" id="PF07662"/>
    </source>
</evidence>
<feature type="transmembrane region" description="Helical" evidence="7">
    <location>
        <begin position="91"/>
        <end position="116"/>
    </location>
</feature>
<dbReference type="RefSeq" id="WP_322878010.1">
    <property type="nucleotide sequence ID" value="NZ_JAVMIP010000006.1"/>
</dbReference>
<feature type="transmembrane region" description="Helical" evidence="7">
    <location>
        <begin position="249"/>
        <end position="275"/>
    </location>
</feature>
<comment type="caution">
    <text evidence="7">Lacks conserved residue(s) required for the propagation of feature annotation.</text>
</comment>
<accession>A0AAE4JX29</accession>
<proteinExistence type="inferred from homology"/>
<protein>
    <recommendedName>
        <fullName evidence="7">Nucleoside permease</fullName>
    </recommendedName>
</protein>
<evidence type="ECO:0000259" key="8">
    <source>
        <dbReference type="Pfam" id="PF01773"/>
    </source>
</evidence>
<gene>
    <name evidence="11" type="ORF">RIF25_07940</name>
</gene>
<evidence type="ECO:0000256" key="2">
    <source>
        <dbReference type="ARBA" id="ARBA00009033"/>
    </source>
</evidence>
<feature type="domain" description="Concentrative nucleoside transporter C-terminal" evidence="9">
    <location>
        <begin position="191"/>
        <end position="414"/>
    </location>
</feature>
<dbReference type="InterPro" id="IPR011642">
    <property type="entry name" value="Gate_dom"/>
</dbReference>
<dbReference type="NCBIfam" id="TIGR00804">
    <property type="entry name" value="nupC"/>
    <property type="match status" value="1"/>
</dbReference>
<feature type="transmembrane region" description="Helical" evidence="7">
    <location>
        <begin position="359"/>
        <end position="384"/>
    </location>
</feature>
<dbReference type="GO" id="GO:0005886">
    <property type="term" value="C:plasma membrane"/>
    <property type="evidence" value="ECO:0007669"/>
    <property type="project" value="UniProtKB-SubCell"/>
</dbReference>
<evidence type="ECO:0000256" key="7">
    <source>
        <dbReference type="RuleBase" id="RU362018"/>
    </source>
</evidence>
<feature type="transmembrane region" description="Helical" evidence="7">
    <location>
        <begin position="287"/>
        <end position="307"/>
    </location>
</feature>
<dbReference type="PANTHER" id="PTHR10590:SF4">
    <property type="entry name" value="SOLUTE CARRIER FAMILY 28 MEMBER 3"/>
    <property type="match status" value="1"/>
</dbReference>
<comment type="subcellular location">
    <subcellularLocation>
        <location evidence="1">Cell membrane</location>
        <topology evidence="1">Multi-pass membrane protein</topology>
    </subcellularLocation>
</comment>
<comment type="caution">
    <text evidence="11">The sequence shown here is derived from an EMBL/GenBank/DDBJ whole genome shotgun (WGS) entry which is preliminary data.</text>
</comment>
<evidence type="ECO:0000313" key="11">
    <source>
        <dbReference type="EMBL" id="MDS3860743.1"/>
    </source>
</evidence>
<dbReference type="InterPro" id="IPR018270">
    <property type="entry name" value="C_nuclsd_transpt_met_bac"/>
</dbReference>
<dbReference type="Pfam" id="PF01773">
    <property type="entry name" value="Nucleos_tra2_N"/>
    <property type="match status" value="1"/>
</dbReference>
<dbReference type="InterPro" id="IPR011657">
    <property type="entry name" value="CNT_C_dom"/>
</dbReference>
<evidence type="ECO:0000256" key="6">
    <source>
        <dbReference type="ARBA" id="ARBA00023136"/>
    </source>
</evidence>
<dbReference type="AlphaFoldDB" id="A0AAE4JX29"/>
<evidence type="ECO:0000313" key="12">
    <source>
        <dbReference type="Proteomes" id="UP001268256"/>
    </source>
</evidence>
<evidence type="ECO:0000259" key="10">
    <source>
        <dbReference type="Pfam" id="PF07670"/>
    </source>
</evidence>
<dbReference type="Proteomes" id="UP001268256">
    <property type="component" value="Unassembled WGS sequence"/>
</dbReference>